<dbReference type="EMBL" id="CCFA01003285">
    <property type="protein sequence ID" value="CDS00957.1"/>
    <property type="molecule type" value="Genomic_DNA"/>
</dbReference>
<proteinExistence type="predicted"/>
<dbReference type="Proteomes" id="UP000242770">
    <property type="component" value="Unassembled WGS sequence"/>
</dbReference>
<organism evidence="2 3">
    <name type="scientific">Sporisorium scitamineum</name>
    <dbReference type="NCBI Taxonomy" id="49012"/>
    <lineage>
        <taxon>Eukaryota</taxon>
        <taxon>Fungi</taxon>
        <taxon>Dikarya</taxon>
        <taxon>Basidiomycota</taxon>
        <taxon>Ustilaginomycotina</taxon>
        <taxon>Ustilaginomycetes</taxon>
        <taxon>Ustilaginales</taxon>
        <taxon>Ustilaginaceae</taxon>
        <taxon>Sporisorium</taxon>
    </lineage>
</organism>
<evidence type="ECO:0000313" key="2">
    <source>
        <dbReference type="EMBL" id="CDS00957.1"/>
    </source>
</evidence>
<gene>
    <name evidence="2" type="primary">SSCI54950.1</name>
</gene>
<dbReference type="AlphaFoldDB" id="A0A0F7S1Y4"/>
<feature type="compositionally biased region" description="Low complexity" evidence="1">
    <location>
        <begin position="150"/>
        <end position="162"/>
    </location>
</feature>
<feature type="compositionally biased region" description="Low complexity" evidence="1">
    <location>
        <begin position="224"/>
        <end position="239"/>
    </location>
</feature>
<feature type="compositionally biased region" description="Basic and acidic residues" evidence="1">
    <location>
        <begin position="208"/>
        <end position="219"/>
    </location>
</feature>
<keyword evidence="3" id="KW-1185">Reference proteome</keyword>
<accession>A0A0F7S1Y4</accession>
<evidence type="ECO:0000313" key="3">
    <source>
        <dbReference type="Proteomes" id="UP000242770"/>
    </source>
</evidence>
<reference evidence="3" key="1">
    <citation type="submission" date="2014-06" db="EMBL/GenBank/DDBJ databases">
        <authorList>
            <person name="Berkman P.J."/>
        </authorList>
    </citation>
    <scope>NUCLEOTIDE SEQUENCE [LARGE SCALE GENOMIC DNA]</scope>
</reference>
<evidence type="ECO:0000256" key="1">
    <source>
        <dbReference type="SAM" id="MobiDB-lite"/>
    </source>
</evidence>
<name>A0A0F7S1Y4_9BASI</name>
<sequence>MFEKLNEIISSETIYYTRKYTEERHRIFQLLIDNYGDMGIKGNFLRGRTAAALISRVAGVLRTARERGEKIKQPFKFFFPNKKDDDVAPRSATAPVASAASISNGRNRAAPRQNGDATQAKGKGKGKAKGKQKVQRQTHGNPPEIRKRTANAASAPPTSSPAHRGAKRPANGQATTTTPPHSKKQRAPNKQPRPPIASTRPTQQRQDTSADRSQGDRTARQPSHRAALSSRRSRSTSPRPSDDQNYSNRPRGRSPRRGGDSWIHEVAAALLSRAFSLHPARATQMGAHIFTKCKCKFAEQSDDA</sequence>
<protein>
    <submittedName>
        <fullName evidence="2">Uncharacterized protein</fullName>
    </submittedName>
</protein>
<feature type="compositionally biased region" description="Basic residues" evidence="1">
    <location>
        <begin position="122"/>
        <end position="136"/>
    </location>
</feature>
<feature type="region of interest" description="Disordered" evidence="1">
    <location>
        <begin position="79"/>
        <end position="260"/>
    </location>
</feature>